<dbReference type="Gene3D" id="1.20.5.390">
    <property type="entry name" value="L1 transposable element, trimerization domain"/>
    <property type="match status" value="1"/>
</dbReference>
<feature type="domain" description="Response regulatory" evidence="3">
    <location>
        <begin position="11"/>
        <end position="125"/>
    </location>
</feature>
<dbReference type="STRING" id="295108.HT99x_00069"/>
<dbReference type="Gene3D" id="3.60.40.10">
    <property type="entry name" value="PPM-type phosphatase domain"/>
    <property type="match status" value="1"/>
</dbReference>
<protein>
    <submittedName>
        <fullName evidence="4">Regulator of RpoS</fullName>
    </submittedName>
    <submittedName>
        <fullName evidence="5">SpoIIE family protein phosphatase</fullName>
    </submittedName>
</protein>
<dbReference type="Pfam" id="PF00072">
    <property type="entry name" value="Response_reg"/>
    <property type="match status" value="1"/>
</dbReference>
<dbReference type="PANTHER" id="PTHR43156:SF2">
    <property type="entry name" value="STAGE II SPORULATION PROTEIN E"/>
    <property type="match status" value="1"/>
</dbReference>
<dbReference type="SMART" id="SM00331">
    <property type="entry name" value="PP2C_SIG"/>
    <property type="match status" value="1"/>
</dbReference>
<comment type="caution">
    <text evidence="4">The sequence shown here is derived from an EMBL/GenBank/DDBJ whole genome shotgun (WGS) entry which is preliminary data.</text>
</comment>
<dbReference type="SUPFAM" id="SSF52172">
    <property type="entry name" value="CheY-like"/>
    <property type="match status" value="1"/>
</dbReference>
<dbReference type="InterPro" id="IPR036457">
    <property type="entry name" value="PPM-type-like_dom_sf"/>
</dbReference>
<reference evidence="5" key="3">
    <citation type="submission" date="2021-06" db="EMBL/GenBank/DDBJ databases">
        <title>Genomic Description and Analysis of Intracellular Bacteria, Candidatus Berkiella cookevillensis and Candidatus Berkiella aquae.</title>
        <authorList>
            <person name="Kidane D.T."/>
            <person name="Mehari Y.T."/>
            <person name="Rice F.C."/>
            <person name="Arivett B.A."/>
            <person name="Farone A.L."/>
            <person name="Berk S.G."/>
            <person name="Farone M.B."/>
        </authorList>
    </citation>
    <scope>NUCLEOTIDE SEQUENCE</scope>
    <source>
        <strain evidence="5">HT99</strain>
    </source>
</reference>
<dbReference type="PANTHER" id="PTHR43156">
    <property type="entry name" value="STAGE II SPORULATION PROTEIN E-RELATED"/>
    <property type="match status" value="1"/>
</dbReference>
<dbReference type="InterPro" id="IPR052016">
    <property type="entry name" value="Bact_Sigma-Reg"/>
</dbReference>
<accession>A0A0Q9YNZ9</accession>
<dbReference type="InterPro" id="IPR001932">
    <property type="entry name" value="PPM-type_phosphatase-like_dom"/>
</dbReference>
<name>A0A0Q9YNZ9_9GAMM</name>
<dbReference type="Pfam" id="PF07228">
    <property type="entry name" value="SpoIIE"/>
    <property type="match status" value="1"/>
</dbReference>
<dbReference type="EMBL" id="LKAJ02000001">
    <property type="protein sequence ID" value="MCS5712102.1"/>
    <property type="molecule type" value="Genomic_DNA"/>
</dbReference>
<keyword evidence="1" id="KW-0378">Hydrolase</keyword>
<dbReference type="EMBL" id="LKAJ01000001">
    <property type="protein sequence ID" value="KRG22533.1"/>
    <property type="molecule type" value="Genomic_DNA"/>
</dbReference>
<gene>
    <name evidence="4" type="primary">rssB_1</name>
    <name evidence="4" type="ORF">HT99x_00069</name>
    <name evidence="5" type="ORF">HT99x_011725</name>
</gene>
<reference evidence="4" key="1">
    <citation type="submission" date="2015-09" db="EMBL/GenBank/DDBJ databases">
        <title>Draft Genome Sequences of Two Novel Amoeba-resistant Intranuclear Bacteria, Candidatus Berkiella cookevillensis and Candidatus Berkiella aquae.</title>
        <authorList>
            <person name="Mehari Y.T."/>
            <person name="Arivett B.A."/>
            <person name="Farone A.L."/>
            <person name="Gunderson J.H."/>
            <person name="Farone M.B."/>
        </authorList>
    </citation>
    <scope>NUCLEOTIDE SEQUENCE [LARGE SCALE GENOMIC DNA]</scope>
    <source>
        <strain evidence="4">HT99</strain>
    </source>
</reference>
<dbReference type="PROSITE" id="PS50110">
    <property type="entry name" value="RESPONSE_REGULATORY"/>
    <property type="match status" value="1"/>
</dbReference>
<dbReference type="AlphaFoldDB" id="A0A0Q9YNZ9"/>
<dbReference type="GO" id="GO:0000160">
    <property type="term" value="P:phosphorelay signal transduction system"/>
    <property type="evidence" value="ECO:0007669"/>
    <property type="project" value="InterPro"/>
</dbReference>
<evidence type="ECO:0000313" key="5">
    <source>
        <dbReference type="EMBL" id="MCS5712102.1"/>
    </source>
</evidence>
<proteinExistence type="predicted"/>
<evidence type="ECO:0000313" key="6">
    <source>
        <dbReference type="Proteomes" id="UP000051497"/>
    </source>
</evidence>
<evidence type="ECO:0000256" key="2">
    <source>
        <dbReference type="PROSITE-ProRule" id="PRU00169"/>
    </source>
</evidence>
<dbReference type="Gene3D" id="3.40.50.2300">
    <property type="match status" value="1"/>
</dbReference>
<reference evidence="5" key="2">
    <citation type="journal article" date="2016" name="Genome Announc.">
        <title>Draft Genome Sequences of Two Novel Amoeba-Resistant Intranuclear Bacteria, 'Candidatus Berkiella cookevillensis' and 'Candidatus Berkiella aquae'.</title>
        <authorList>
            <person name="Mehari Y.T."/>
            <person name="Arivett B.A."/>
            <person name="Farone A.L."/>
            <person name="Gunderson J.H."/>
            <person name="Farone M.B."/>
        </authorList>
    </citation>
    <scope>NUCLEOTIDE SEQUENCE</scope>
    <source>
        <strain evidence="5">HT99</strain>
    </source>
</reference>
<evidence type="ECO:0000259" key="3">
    <source>
        <dbReference type="PROSITE" id="PS50110"/>
    </source>
</evidence>
<sequence length="396" mass="44640">MKTDIATSYGRILSADNEAQFRRDVVDYLEDSGFTMYEAKDGEEALAVFRDKKPDLVLSSLVMPGINGLGLLESIKRESPETPVVIVAETHDTDHLIEALRLGAQDYVLKPVANMAVLEHAVCRALESGRLISENKKYRQELEAKNIQLARSLQTLKEDQVAGKSVQERLLPKEEVRFHSYRFTHRVIPSLYLSGDFIDYFEISQDKIIFYIADVSGHGASSAFVTILLKSFIEKIVLNYQMGYDDNVLHPEKVLKLLSDEILKVKLGKYLTMIYGVIDLSKEMLIYSVGGHSPNPLVWDGKQSHFLPGRGFAVGIFSGSYYEQYQYPLHGPFGIAMFSDGVFEIIKGNNLDEKESKLLALMAKPHVTIEDMLLEFGVSPEQSYPDDISLLMIRKD</sequence>
<dbReference type="SMART" id="SM00448">
    <property type="entry name" value="REC"/>
    <property type="match status" value="1"/>
</dbReference>
<dbReference type="InterPro" id="IPR011006">
    <property type="entry name" value="CheY-like_superfamily"/>
</dbReference>
<keyword evidence="6" id="KW-1185">Reference proteome</keyword>
<evidence type="ECO:0000313" key="4">
    <source>
        <dbReference type="EMBL" id="KRG22533.1"/>
    </source>
</evidence>
<dbReference type="RefSeq" id="WP_075064738.1">
    <property type="nucleotide sequence ID" value="NZ_LKAJ02000001.1"/>
</dbReference>
<comment type="caution">
    <text evidence="2">Lacks conserved residue(s) required for the propagation of feature annotation.</text>
</comment>
<evidence type="ECO:0000256" key="1">
    <source>
        <dbReference type="ARBA" id="ARBA00022801"/>
    </source>
</evidence>
<dbReference type="InterPro" id="IPR001789">
    <property type="entry name" value="Sig_transdc_resp-reg_receiver"/>
</dbReference>
<dbReference type="Proteomes" id="UP000051497">
    <property type="component" value="Unassembled WGS sequence"/>
</dbReference>
<dbReference type="PATRIC" id="fig|1590043.3.peg.69"/>
<dbReference type="GO" id="GO:0016791">
    <property type="term" value="F:phosphatase activity"/>
    <property type="evidence" value="ECO:0007669"/>
    <property type="project" value="TreeGrafter"/>
</dbReference>
<organism evidence="4">
    <name type="scientific">Candidatus Berkiella aquae</name>
    <dbReference type="NCBI Taxonomy" id="295108"/>
    <lineage>
        <taxon>Bacteria</taxon>
        <taxon>Pseudomonadati</taxon>
        <taxon>Pseudomonadota</taxon>
        <taxon>Gammaproteobacteria</taxon>
        <taxon>Candidatus Berkiellales</taxon>
        <taxon>Candidatus Berkiellaceae</taxon>
        <taxon>Candidatus Berkiella</taxon>
    </lineage>
</organism>
<dbReference type="OrthoDB" id="9802186at2"/>